<dbReference type="Gene3D" id="2.40.50.100">
    <property type="match status" value="1"/>
</dbReference>
<dbReference type="GO" id="GO:0140330">
    <property type="term" value="P:xenobiotic detoxification by transmembrane export across the cell outer membrane"/>
    <property type="evidence" value="ECO:0007669"/>
    <property type="project" value="UniProtKB-ARBA"/>
</dbReference>
<evidence type="ECO:0000256" key="8">
    <source>
        <dbReference type="ARBA" id="ARBA00023139"/>
    </source>
</evidence>
<keyword evidence="7" id="KW-0472">Membrane</keyword>
<dbReference type="FunFam" id="1.10.287.470:FF:000002">
    <property type="entry name" value="Efflux RND transporter periplasmic adaptor subunit"/>
    <property type="match status" value="1"/>
</dbReference>
<dbReference type="Gene3D" id="2.40.30.170">
    <property type="match status" value="1"/>
</dbReference>
<keyword evidence="15" id="KW-1185">Reference proteome</keyword>
<evidence type="ECO:0000259" key="12">
    <source>
        <dbReference type="Pfam" id="PF25944"/>
    </source>
</evidence>
<dbReference type="FunFam" id="2.40.30.170:FF:000001">
    <property type="entry name" value="Multidrug resistance efflux transporter MdtE"/>
    <property type="match status" value="1"/>
</dbReference>
<reference evidence="14 15" key="1">
    <citation type="submission" date="2018-07" db="EMBL/GenBank/DDBJ databases">
        <title>Genomic Encyclopedia of Type Strains, Phase IV (KMG-IV): sequencing the most valuable type-strain genomes for metagenomic binning, comparative biology and taxonomic classification.</title>
        <authorList>
            <person name="Goeker M."/>
        </authorList>
    </citation>
    <scope>NUCLEOTIDE SEQUENCE [LARGE SCALE GENOMIC DNA]</scope>
    <source>
        <strain evidence="14 15">DSM 103736</strain>
    </source>
</reference>
<evidence type="ECO:0000313" key="15">
    <source>
        <dbReference type="Proteomes" id="UP000254848"/>
    </source>
</evidence>
<dbReference type="SUPFAM" id="SSF111369">
    <property type="entry name" value="HlyD-like secretion proteins"/>
    <property type="match status" value="1"/>
</dbReference>
<dbReference type="Pfam" id="PF25967">
    <property type="entry name" value="RND-MFP_C"/>
    <property type="match status" value="1"/>
</dbReference>
<dbReference type="PANTHER" id="PTHR30158">
    <property type="entry name" value="ACRA/E-RELATED COMPONENT OF DRUG EFFLUX TRANSPORTER"/>
    <property type="match status" value="1"/>
</dbReference>
<dbReference type="PROSITE" id="PS51257">
    <property type="entry name" value="PROKAR_LIPOPROTEIN"/>
    <property type="match status" value="1"/>
</dbReference>
<dbReference type="InterPro" id="IPR006143">
    <property type="entry name" value="RND_pump_MFP"/>
</dbReference>
<dbReference type="FunFam" id="2.40.420.20:FF:000001">
    <property type="entry name" value="Efflux RND transporter periplasmic adaptor subunit"/>
    <property type="match status" value="1"/>
</dbReference>
<protein>
    <submittedName>
        <fullName evidence="14">Membrane fusion protein (Multidrug efflux system)</fullName>
    </submittedName>
</protein>
<organism evidence="14 15">
    <name type="scientific">Enterobacillus tribolii</name>
    <dbReference type="NCBI Taxonomy" id="1487935"/>
    <lineage>
        <taxon>Bacteria</taxon>
        <taxon>Pseudomonadati</taxon>
        <taxon>Pseudomonadota</taxon>
        <taxon>Gammaproteobacteria</taxon>
        <taxon>Enterobacterales</taxon>
        <taxon>Hafniaceae</taxon>
        <taxon>Enterobacillus</taxon>
    </lineage>
</organism>
<evidence type="ECO:0000313" key="14">
    <source>
        <dbReference type="EMBL" id="RDK87944.1"/>
    </source>
</evidence>
<name>A0A370QHW0_9GAMM</name>
<evidence type="ECO:0000256" key="6">
    <source>
        <dbReference type="ARBA" id="ARBA00022729"/>
    </source>
</evidence>
<evidence type="ECO:0000256" key="2">
    <source>
        <dbReference type="ARBA" id="ARBA00009477"/>
    </source>
</evidence>
<feature type="domain" description="Multidrug resistance protein MdtA-like alpha-helical hairpin" evidence="10">
    <location>
        <begin position="105"/>
        <end position="174"/>
    </location>
</feature>
<feature type="domain" description="Multidrug resistance protein MdtA-like barrel-sandwich hybrid" evidence="11">
    <location>
        <begin position="64"/>
        <end position="207"/>
    </location>
</feature>
<evidence type="ECO:0000259" key="10">
    <source>
        <dbReference type="Pfam" id="PF25876"/>
    </source>
</evidence>
<dbReference type="GO" id="GO:0005886">
    <property type="term" value="C:plasma membrane"/>
    <property type="evidence" value="ECO:0007669"/>
    <property type="project" value="UniProtKB-SubCell"/>
</dbReference>
<accession>A0A370QHW0</accession>
<evidence type="ECO:0000256" key="9">
    <source>
        <dbReference type="ARBA" id="ARBA00023288"/>
    </source>
</evidence>
<dbReference type="InterPro" id="IPR058624">
    <property type="entry name" value="MdtA-like_HH"/>
</dbReference>
<gene>
    <name evidence="14" type="ORF">C8D90_108226</name>
</gene>
<comment type="subcellular location">
    <subcellularLocation>
        <location evidence="1">Cell inner membrane</location>
        <topology evidence="1">Lipid-anchor</topology>
    </subcellularLocation>
</comment>
<keyword evidence="9" id="KW-0449">Lipoprotein</keyword>
<dbReference type="Pfam" id="PF25876">
    <property type="entry name" value="HH_MFP_RND"/>
    <property type="match status" value="1"/>
</dbReference>
<proteinExistence type="inferred from homology"/>
<dbReference type="OrthoDB" id="9800613at2"/>
<comment type="similarity">
    <text evidence="2">Belongs to the membrane fusion protein (MFP) (TC 8.A.1) family.</text>
</comment>
<dbReference type="InterPro" id="IPR058627">
    <property type="entry name" value="MdtA-like_C"/>
</dbReference>
<keyword evidence="8" id="KW-0564">Palmitate</keyword>
<keyword evidence="6" id="KW-0732">Signal</keyword>
<evidence type="ECO:0000256" key="7">
    <source>
        <dbReference type="ARBA" id="ARBA00023136"/>
    </source>
</evidence>
<evidence type="ECO:0000259" key="11">
    <source>
        <dbReference type="Pfam" id="PF25917"/>
    </source>
</evidence>
<dbReference type="InterPro" id="IPR058625">
    <property type="entry name" value="MdtA-like_BSH"/>
</dbReference>
<dbReference type="Pfam" id="PF25944">
    <property type="entry name" value="Beta-barrel_RND"/>
    <property type="match status" value="1"/>
</dbReference>
<keyword evidence="3" id="KW-0813">Transport</keyword>
<dbReference type="GO" id="GO:0046677">
    <property type="term" value="P:response to antibiotic"/>
    <property type="evidence" value="ECO:0007669"/>
    <property type="project" value="TreeGrafter"/>
</dbReference>
<dbReference type="Pfam" id="PF25917">
    <property type="entry name" value="BSH_RND"/>
    <property type="match status" value="1"/>
</dbReference>
<keyword evidence="4" id="KW-1003">Cell membrane</keyword>
<feature type="domain" description="Multidrug resistance protein MdtA-like beta-barrel" evidence="12">
    <location>
        <begin position="211"/>
        <end position="300"/>
    </location>
</feature>
<dbReference type="InterPro" id="IPR058626">
    <property type="entry name" value="MdtA-like_b-barrel"/>
</dbReference>
<dbReference type="GO" id="GO:0022857">
    <property type="term" value="F:transmembrane transporter activity"/>
    <property type="evidence" value="ECO:0007669"/>
    <property type="project" value="InterPro"/>
</dbReference>
<dbReference type="Gene3D" id="2.40.420.20">
    <property type="match status" value="1"/>
</dbReference>
<comment type="caution">
    <text evidence="14">The sequence shown here is derived from an EMBL/GenBank/DDBJ whole genome shotgun (WGS) entry which is preliminary data.</text>
</comment>
<dbReference type="RefSeq" id="WP_115459699.1">
    <property type="nucleotide sequence ID" value="NZ_QRAP01000008.1"/>
</dbReference>
<dbReference type="Proteomes" id="UP000254848">
    <property type="component" value="Unassembled WGS sequence"/>
</dbReference>
<dbReference type="Gene3D" id="1.10.287.470">
    <property type="entry name" value="Helix hairpin bin"/>
    <property type="match status" value="1"/>
</dbReference>
<evidence type="ECO:0000259" key="13">
    <source>
        <dbReference type="Pfam" id="PF25967"/>
    </source>
</evidence>
<keyword evidence="5" id="KW-0997">Cell inner membrane</keyword>
<dbReference type="NCBIfam" id="TIGR01730">
    <property type="entry name" value="RND_mfp"/>
    <property type="match status" value="1"/>
</dbReference>
<evidence type="ECO:0000256" key="1">
    <source>
        <dbReference type="ARBA" id="ARBA00004519"/>
    </source>
</evidence>
<dbReference type="PANTHER" id="PTHR30158:SF3">
    <property type="entry name" value="MULTIDRUG EFFLUX PUMP SUBUNIT ACRA-RELATED"/>
    <property type="match status" value="1"/>
</dbReference>
<sequence>MKRLGKHVRFVPVMLFVSGALLSGCHDNNEQKEQGSPPLVEVVTLKTEPLPIVTELPGRTSAYRVAQVRPQVDGIILKRNFTEGSDVQAGQSLYQIDPATYQAAYDSARGELLKAQAAAGIANLTVARYKPLLKSSYVSKQDYDSAVSTAEQAAAAVKAAQAQLETTRINLAYTRVNAPISGRSGTSSVTEGALVNATQTKALTTVQQIDPLYVDVTQSSADFLRLKQAVADGGLQRDAKGADVTLVLDNGQAYPVTGRLEFSDVTVDQSTGSITIRALFPNPQHDLLPGMFVRARISEGLKPDALLVPQEGVTRNPRGDATVLVVDGDNKVQTRGVTASRAVGDRWLIDSGLKEGERVIVSGQQKVRPGMTVRVQDAAEQTAPATAGK</sequence>
<evidence type="ECO:0000256" key="4">
    <source>
        <dbReference type="ARBA" id="ARBA00022475"/>
    </source>
</evidence>
<feature type="domain" description="Multidrug resistance protein MdtA-like C-terminal permuted SH3" evidence="13">
    <location>
        <begin position="304"/>
        <end position="366"/>
    </location>
</feature>
<dbReference type="EMBL" id="QRAP01000008">
    <property type="protein sequence ID" value="RDK87944.1"/>
    <property type="molecule type" value="Genomic_DNA"/>
</dbReference>
<evidence type="ECO:0000256" key="5">
    <source>
        <dbReference type="ARBA" id="ARBA00022519"/>
    </source>
</evidence>
<dbReference type="AlphaFoldDB" id="A0A370QHW0"/>
<evidence type="ECO:0000256" key="3">
    <source>
        <dbReference type="ARBA" id="ARBA00022448"/>
    </source>
</evidence>